<evidence type="ECO:0000313" key="2">
    <source>
        <dbReference type="Proteomes" id="UP000231092"/>
    </source>
</evidence>
<proteinExistence type="predicted"/>
<reference evidence="1 2" key="1">
    <citation type="submission" date="2017-11" db="EMBL/GenBank/DDBJ databases">
        <title>Understudied soil microbes with underappreciated capabilities: Untangling the Clostridium saccharolyticum group.</title>
        <authorList>
            <person name="Leschine S."/>
        </authorList>
    </citation>
    <scope>NUCLEOTIDE SEQUENCE [LARGE SCALE GENOMIC DNA]</scope>
    <source>
        <strain evidence="1 2">18A</strain>
    </source>
</reference>
<protein>
    <submittedName>
        <fullName evidence="1">Uncharacterized protein</fullName>
    </submittedName>
</protein>
<organism evidence="1 2">
    <name type="scientific">[Clostridium] celerecrescens 18A</name>
    <dbReference type="NCBI Taxonomy" id="1286362"/>
    <lineage>
        <taxon>Bacteria</taxon>
        <taxon>Bacillati</taxon>
        <taxon>Bacillota</taxon>
        <taxon>Clostridia</taxon>
        <taxon>Lachnospirales</taxon>
        <taxon>Lachnospiraceae</taxon>
        <taxon>Lacrimispora</taxon>
    </lineage>
</organism>
<name>A0A2M8Z133_9FIRM</name>
<dbReference type="Proteomes" id="UP000231092">
    <property type="component" value="Unassembled WGS sequence"/>
</dbReference>
<sequence length="39" mass="4470">MIDGSGIMMVDYIEWNGKMGQEMFILSHFIFDLLFLLGG</sequence>
<gene>
    <name evidence="1" type="ORF">H171_0619</name>
</gene>
<accession>A0A2M8Z133</accession>
<dbReference type="EMBL" id="PGET01000001">
    <property type="protein sequence ID" value="PJJ27164.1"/>
    <property type="molecule type" value="Genomic_DNA"/>
</dbReference>
<comment type="caution">
    <text evidence="1">The sequence shown here is derived from an EMBL/GenBank/DDBJ whole genome shotgun (WGS) entry which is preliminary data.</text>
</comment>
<evidence type="ECO:0000313" key="1">
    <source>
        <dbReference type="EMBL" id="PJJ27164.1"/>
    </source>
</evidence>
<dbReference type="AlphaFoldDB" id="A0A2M8Z133"/>